<evidence type="ECO:0000313" key="1">
    <source>
        <dbReference type="EMBL" id="KAK1857866.1"/>
    </source>
</evidence>
<keyword evidence="2" id="KW-1185">Reference proteome</keyword>
<comment type="caution">
    <text evidence="1">The sequence shown here is derived from an EMBL/GenBank/DDBJ whole genome shotgun (WGS) entry which is preliminary data.</text>
</comment>
<reference evidence="1" key="1">
    <citation type="submission" date="2019-11" db="EMBL/GenBank/DDBJ databases">
        <title>Nori genome reveals adaptations in red seaweeds to the harsh intertidal environment.</title>
        <authorList>
            <person name="Wang D."/>
            <person name="Mao Y."/>
        </authorList>
    </citation>
    <scope>NUCLEOTIDE SEQUENCE</scope>
    <source>
        <tissue evidence="1">Gametophyte</tissue>
    </source>
</reference>
<proteinExistence type="predicted"/>
<evidence type="ECO:0000313" key="2">
    <source>
        <dbReference type="Proteomes" id="UP000798662"/>
    </source>
</evidence>
<sequence>MVRPSVPLLSPYSPALMFLRAAAAGQGSRLSIPIKQSPSSSIPKRGRVSTRETPSRPRWRAHPSRHPSLVPLPTASAAQLAHSSYGPPRLPTPPHPAFPPSSHPSTPPSLLICRRCRRPLPPQQVHQAPPCARPFAPSPLFPPPQGGPVARSHHPHAPVHLRLQLAVPPACTPADNPAGGGPGGAVIAHRHGRHPQAGENLLAQTAASASPLPTGRAATTHPTAGGSGGVFVAAAATTIPAASGSAPLPPSWTAALLVPPAQPKEGVGVDVPPQVERRRGSGGADQRRAAPRQRLAKRPRQRPVEHHAPATAVAVAQ</sequence>
<gene>
    <name evidence="1" type="ORF">I4F81_000480</name>
</gene>
<organism evidence="1 2">
    <name type="scientific">Pyropia yezoensis</name>
    <name type="common">Susabi-nori</name>
    <name type="synonym">Porphyra yezoensis</name>
    <dbReference type="NCBI Taxonomy" id="2788"/>
    <lineage>
        <taxon>Eukaryota</taxon>
        <taxon>Rhodophyta</taxon>
        <taxon>Bangiophyceae</taxon>
        <taxon>Bangiales</taxon>
        <taxon>Bangiaceae</taxon>
        <taxon>Pyropia</taxon>
    </lineage>
</organism>
<name>A0ACC3BIT8_PYRYE</name>
<accession>A0ACC3BIT8</accession>
<dbReference type="EMBL" id="CM020618">
    <property type="protein sequence ID" value="KAK1857866.1"/>
    <property type="molecule type" value="Genomic_DNA"/>
</dbReference>
<protein>
    <submittedName>
        <fullName evidence="1">Uncharacterized protein</fullName>
    </submittedName>
</protein>
<dbReference type="Proteomes" id="UP000798662">
    <property type="component" value="Chromosome 1"/>
</dbReference>